<name>A0A5K1K4X2_9APHY</name>
<keyword evidence="1" id="KW-0175">Coiled coil</keyword>
<evidence type="ECO:0000256" key="1">
    <source>
        <dbReference type="SAM" id="Coils"/>
    </source>
</evidence>
<proteinExistence type="predicted"/>
<protein>
    <submittedName>
        <fullName evidence="3">N/A</fullName>
    </submittedName>
</protein>
<feature type="coiled-coil region" evidence="1">
    <location>
        <begin position="342"/>
        <end position="369"/>
    </location>
</feature>
<gene>
    <name evidence="3" type="primary">I1R980</name>
</gene>
<sequence length="869" mass="92365">MSDDGVLYAVLDGGKHAGMYDSRPTDMAMGDSAGLLPIVVTCARREHAEAIVALHPELAKFSSDDAHALAYAVQESSLDIRKTYNNPIYAIRKGKGETGIWVGFPWNKIERYVADKKGAMFTGQFNNIKEAIIYMFDKPGYNFPFISGKTVPRPKTTLPLPCDVARASALGSNAPPEGGGALAATAPAVLSQEDLSVGAGSTSSDSDDSFATAHGDITGDLGCGVGALTLADSIPDDDALAIRVLGQLLARPASMPHAVNGRTFHFPITFGESADAFLAVKVPTASELWTVLQPRVLTIPCVMTGFSNVDQLLKKLARPAQKVGKTRVKFPWRRRTSSKRGIKLTEAERHELKEKREAKRVDLDEAVKAARDAMFKHAESMSEQFGGIHKPEYYYSLIMQRSNLKVKEQKFSRWNVFLEFLAGRTGLRIVTMAVRPTSDAFNAPFVFYSDERIAYYFETLTKMPMPELVIALEGFCISGINGLTQNHRMQLGEWKTRVKDFILEKLTAASTRGPITKMFYLNFDQHITLKFGVVLENWPLTKFAAPGSFSSIPILSLLYNAFENGATRFRSLTDEEWLGWLKAYKAGEHPPAVSASPSLVNVEEDPIEAAVAASAAAESQPAHASTPSDASTPFSPEDLALSSLAPISTVGPAPLDAGAGAGAASSPSLSMPDVNMAETQAIGTAGARGQKRPFQQVSDVTTGVFVNNFVSTDGTGVVQVTKKPRKQRSDAGKKRGPRKKNGAVTASTSSSAMSVSTSSTISTMPALAVPATLAPVSVPATTSVPATIMPATRLVPATLAHAPAPAPFAPALAPVTTSVPSPVPVSFASAPMPVSFAPAPTPMPATFAPAPVPATFAPVSTDPAPSAAA</sequence>
<evidence type="ECO:0000256" key="2">
    <source>
        <dbReference type="SAM" id="MobiDB-lite"/>
    </source>
</evidence>
<dbReference type="AlphaFoldDB" id="A0A5K1K4X2"/>
<feature type="compositionally biased region" description="Low complexity" evidence="2">
    <location>
        <begin position="744"/>
        <end position="755"/>
    </location>
</feature>
<feature type="region of interest" description="Disordered" evidence="2">
    <location>
        <begin position="611"/>
        <end position="637"/>
    </location>
</feature>
<feature type="region of interest" description="Disordered" evidence="2">
    <location>
        <begin position="717"/>
        <end position="755"/>
    </location>
</feature>
<feature type="compositionally biased region" description="Low complexity" evidence="2">
    <location>
        <begin position="611"/>
        <end position="625"/>
    </location>
</feature>
<evidence type="ECO:0000313" key="3">
    <source>
        <dbReference type="EMBL" id="VWP00144.1"/>
    </source>
</evidence>
<reference evidence="3" key="1">
    <citation type="submission" date="2019-10" db="EMBL/GenBank/DDBJ databases">
        <authorList>
            <person name="Nor Muhammad N."/>
        </authorList>
    </citation>
    <scope>NUCLEOTIDE SEQUENCE</scope>
</reference>
<organism evidence="3">
    <name type="scientific">Ganoderma boninense</name>
    <dbReference type="NCBI Taxonomy" id="34458"/>
    <lineage>
        <taxon>Eukaryota</taxon>
        <taxon>Fungi</taxon>
        <taxon>Dikarya</taxon>
        <taxon>Basidiomycota</taxon>
        <taxon>Agaricomycotina</taxon>
        <taxon>Agaricomycetes</taxon>
        <taxon>Polyporales</taxon>
        <taxon>Polyporaceae</taxon>
        <taxon>Ganoderma</taxon>
    </lineage>
</organism>
<dbReference type="EMBL" id="LR728203">
    <property type="protein sequence ID" value="VWP00144.1"/>
    <property type="molecule type" value="Genomic_DNA"/>
</dbReference>
<accession>A0A5K1K4X2</accession>